<name>A0A4U7ARP5_9PEZI</name>
<gene>
    <name evidence="7" type="ORF">C1H76_6970</name>
</gene>
<dbReference type="GO" id="GO:0006508">
    <property type="term" value="P:proteolysis"/>
    <property type="evidence" value="ECO:0007669"/>
    <property type="project" value="InterPro"/>
</dbReference>
<dbReference type="PANTHER" id="PTHR42776:SF13">
    <property type="entry name" value="DIPEPTIDYL-PEPTIDASE 5"/>
    <property type="match status" value="1"/>
</dbReference>
<dbReference type="Pfam" id="PF00326">
    <property type="entry name" value="Peptidase_S9"/>
    <property type="match status" value="1"/>
</dbReference>
<feature type="region of interest" description="Disordered" evidence="5">
    <location>
        <begin position="1"/>
        <end position="28"/>
    </location>
</feature>
<evidence type="ECO:0000256" key="4">
    <source>
        <dbReference type="ARBA" id="ARBA00032829"/>
    </source>
</evidence>
<evidence type="ECO:0000256" key="3">
    <source>
        <dbReference type="ARBA" id="ARBA00022801"/>
    </source>
</evidence>
<comment type="similarity">
    <text evidence="1">Belongs to the peptidase S9C family.</text>
</comment>
<dbReference type="EMBL" id="PTQR01000084">
    <property type="protein sequence ID" value="TKX20933.1"/>
    <property type="molecule type" value="Genomic_DNA"/>
</dbReference>
<dbReference type="Proteomes" id="UP000308133">
    <property type="component" value="Unassembled WGS sequence"/>
</dbReference>
<accession>A0A4U7ARP5</accession>
<organism evidence="7 8">
    <name type="scientific">Elsinoe australis</name>
    <dbReference type="NCBI Taxonomy" id="40998"/>
    <lineage>
        <taxon>Eukaryota</taxon>
        <taxon>Fungi</taxon>
        <taxon>Dikarya</taxon>
        <taxon>Ascomycota</taxon>
        <taxon>Pezizomycotina</taxon>
        <taxon>Dothideomycetes</taxon>
        <taxon>Dothideomycetidae</taxon>
        <taxon>Myriangiales</taxon>
        <taxon>Elsinoaceae</taxon>
        <taxon>Elsinoe</taxon>
    </lineage>
</organism>
<evidence type="ECO:0000313" key="8">
    <source>
        <dbReference type="Proteomes" id="UP000308133"/>
    </source>
</evidence>
<evidence type="ECO:0000256" key="1">
    <source>
        <dbReference type="ARBA" id="ARBA00010040"/>
    </source>
</evidence>
<sequence>MTVRAPSLTPHALLSAPRRSPGVPNPSGTKALYTVSSYNFSSHSKTVEFRSLDISTSESTLLTSEDGVSDPVWISDSAFLVLKSGKEGGTSVLVGKDGEEWDKAYEAGSIGGAAGNLKVAKLEGGEIAVVVSAAQDGEGQLWDAKKRETYSSGRLYKGLFVRHWDEYEGVKGRNTLWYTVLKEEGGKWGVKGKWRNLMKGWKGSKLEGLETPVRPFGGTDDFDVSSTGIAFVSKDPERDPALNTTCDVYVVNLKSFEEDAPEPEKLDLPGYEGSASSPVFAPNGNGIAFLKMRTNGYESDRNTMFVMLDVYSGGRVSAAIEESAVRKWDRSPSSLAWGPSEEYPTLYFTAEEYGYNKGFYLTLHKNFSPYPKAITSKGSVSSIVPLADGRVFFSSTSLIDNSTFGILEIRQSASSSSDPSISTTWTHSLSKSGSSLGLKESQVSSILTPASNPTINDKVHSWVYRPSFYSSDKKYPLALLIHGGPQGAWTDAWSTRWNPAIFAEQGYIVVAPNPTGSTGYGQAFTDAIRKNWGGDPYKDICNVFEYISSSMPDVDTSNAVALGASYGGYMINWVNGHDLGRKFKAMVCHDGIFSVNGLLATEELYFPFYDLGGLPFYNPESPHASSPPPSGYKVSDKEAHVRKTFGAESIKAWAENDPSRHLHEWQTPTLVVHSSKDYRLCISEGLSAFNVLQARGVESQFLTFPDENHWVLKPENSLVWHKAVLNWINGFVGLEKYAEEQGEQFFGGAVKEGQGQGEGEQKLMAFGNPTT</sequence>
<keyword evidence="2" id="KW-0732">Signal</keyword>
<evidence type="ECO:0000313" key="7">
    <source>
        <dbReference type="EMBL" id="TKX20933.1"/>
    </source>
</evidence>
<evidence type="ECO:0000256" key="5">
    <source>
        <dbReference type="SAM" id="MobiDB-lite"/>
    </source>
</evidence>
<proteinExistence type="inferred from homology"/>
<feature type="domain" description="Peptidase S9 prolyl oligopeptidase catalytic" evidence="6">
    <location>
        <begin position="493"/>
        <end position="730"/>
    </location>
</feature>
<comment type="caution">
    <text evidence="7">The sequence shown here is derived from an EMBL/GenBank/DDBJ whole genome shotgun (WGS) entry which is preliminary data.</text>
</comment>
<dbReference type="Gene3D" id="3.40.50.1820">
    <property type="entry name" value="alpha/beta hydrolase"/>
    <property type="match status" value="1"/>
</dbReference>
<dbReference type="GO" id="GO:0004252">
    <property type="term" value="F:serine-type endopeptidase activity"/>
    <property type="evidence" value="ECO:0007669"/>
    <property type="project" value="TreeGrafter"/>
</dbReference>
<protein>
    <recommendedName>
        <fullName evidence="4">Dipeptidyl-peptidase V</fullName>
    </recommendedName>
</protein>
<dbReference type="InterPro" id="IPR001375">
    <property type="entry name" value="Peptidase_S9_cat"/>
</dbReference>
<dbReference type="AlphaFoldDB" id="A0A4U7ARP5"/>
<feature type="region of interest" description="Disordered" evidence="5">
    <location>
        <begin position="752"/>
        <end position="771"/>
    </location>
</feature>
<keyword evidence="3" id="KW-0378">Hydrolase</keyword>
<dbReference type="PANTHER" id="PTHR42776">
    <property type="entry name" value="SERINE PEPTIDASE S9 FAMILY MEMBER"/>
    <property type="match status" value="1"/>
</dbReference>
<reference evidence="7 8" key="1">
    <citation type="submission" date="2018-02" db="EMBL/GenBank/DDBJ databases">
        <title>Draft genome sequences of Elsinoe sp., causing black scab on jojoba.</title>
        <authorList>
            <person name="Stodart B."/>
            <person name="Jeffress S."/>
            <person name="Ash G."/>
            <person name="Arun Chinnappa K."/>
        </authorList>
    </citation>
    <scope>NUCLEOTIDE SEQUENCE [LARGE SCALE GENOMIC DNA]</scope>
    <source>
        <strain evidence="7 8">Hillstone_2</strain>
    </source>
</reference>
<dbReference type="SUPFAM" id="SSF53474">
    <property type="entry name" value="alpha/beta-Hydrolases"/>
    <property type="match status" value="1"/>
</dbReference>
<evidence type="ECO:0000256" key="2">
    <source>
        <dbReference type="ARBA" id="ARBA00022729"/>
    </source>
</evidence>
<dbReference type="InterPro" id="IPR029058">
    <property type="entry name" value="AB_hydrolase_fold"/>
</dbReference>
<dbReference type="SUPFAM" id="SSF82171">
    <property type="entry name" value="DPP6 N-terminal domain-like"/>
    <property type="match status" value="1"/>
</dbReference>
<evidence type="ECO:0000259" key="6">
    <source>
        <dbReference type="Pfam" id="PF00326"/>
    </source>
</evidence>